<dbReference type="AlphaFoldDB" id="A0A6N7WVB2"/>
<protein>
    <submittedName>
        <fullName evidence="1">Uncharacterized protein</fullName>
    </submittedName>
</protein>
<dbReference type="Proteomes" id="UP000434342">
    <property type="component" value="Unassembled WGS sequence"/>
</dbReference>
<evidence type="ECO:0000313" key="1">
    <source>
        <dbReference type="EMBL" id="MST60021.1"/>
    </source>
</evidence>
<sequence length="64" mass="7347">MSDGAVYYALYRGDELVDFGTMGEIVERHGMTEEHVRWLTFPSVHRRMGDRGLVACRVKDEGED</sequence>
<name>A0A6N7WVB2_9ACTN</name>
<evidence type="ECO:0000313" key="2">
    <source>
        <dbReference type="Proteomes" id="UP000434342"/>
    </source>
</evidence>
<comment type="caution">
    <text evidence="1">The sequence shown here is derived from an EMBL/GenBank/DDBJ whole genome shotgun (WGS) entry which is preliminary data.</text>
</comment>
<dbReference type="EMBL" id="VUND01000001">
    <property type="protein sequence ID" value="MST60021.1"/>
    <property type="molecule type" value="Genomic_DNA"/>
</dbReference>
<accession>A0A6N7WVB2</accession>
<reference evidence="1 2" key="1">
    <citation type="submission" date="2019-08" db="EMBL/GenBank/DDBJ databases">
        <title>In-depth cultivation of the pig gut microbiome towards novel bacterial diversity and tailored functional studies.</title>
        <authorList>
            <person name="Wylensek D."/>
            <person name="Hitch T.C.A."/>
            <person name="Clavel T."/>
        </authorList>
    </citation>
    <scope>NUCLEOTIDE SEQUENCE [LARGE SCALE GENOMIC DNA]</scope>
    <source>
        <strain evidence="1 2">WB01_CNA04</strain>
    </source>
</reference>
<proteinExistence type="predicted"/>
<gene>
    <name evidence="1" type="ORF">FYJ69_03685</name>
</gene>
<organism evidence="1 2">
    <name type="scientific">Parafannyhessea umbonata</name>
    <dbReference type="NCBI Taxonomy" id="604330"/>
    <lineage>
        <taxon>Bacteria</taxon>
        <taxon>Bacillati</taxon>
        <taxon>Actinomycetota</taxon>
        <taxon>Coriobacteriia</taxon>
        <taxon>Coriobacteriales</taxon>
        <taxon>Atopobiaceae</taxon>
        <taxon>Parafannyhessea</taxon>
    </lineage>
</organism>